<comment type="caution">
    <text evidence="1">The sequence shown here is derived from an EMBL/GenBank/DDBJ whole genome shotgun (WGS) entry which is preliminary data.</text>
</comment>
<evidence type="ECO:0000313" key="2">
    <source>
        <dbReference type="Proteomes" id="UP000189670"/>
    </source>
</evidence>
<gene>
    <name evidence="1" type="ORF">OMM_12837</name>
</gene>
<dbReference type="Proteomes" id="UP000189670">
    <property type="component" value="Unassembled WGS sequence"/>
</dbReference>
<dbReference type="GO" id="GO:0016740">
    <property type="term" value="F:transferase activity"/>
    <property type="evidence" value="ECO:0007669"/>
    <property type="project" value="UniProtKB-KW"/>
</dbReference>
<keyword evidence="1" id="KW-0808">Transferase</keyword>
<proteinExistence type="predicted"/>
<dbReference type="EMBL" id="ATBP01002011">
    <property type="protein sequence ID" value="ETR66403.1"/>
    <property type="molecule type" value="Genomic_DNA"/>
</dbReference>
<reference evidence="2" key="1">
    <citation type="submission" date="2012-11" db="EMBL/GenBank/DDBJ databases">
        <authorList>
            <person name="Lucero-Rivera Y.E."/>
            <person name="Tovar-Ramirez D."/>
        </authorList>
    </citation>
    <scope>NUCLEOTIDE SEQUENCE [LARGE SCALE GENOMIC DNA]</scope>
    <source>
        <strain evidence="2">Araruama</strain>
    </source>
</reference>
<dbReference type="AlphaFoldDB" id="A0A1V1NV24"/>
<protein>
    <submittedName>
        <fullName evidence="1">Acyl-carrier-protein S-malonyltransferase</fullName>
    </submittedName>
</protein>
<name>A0A1V1NV24_9BACT</name>
<organism evidence="1 2">
    <name type="scientific">Candidatus Magnetoglobus multicellularis str. Araruama</name>
    <dbReference type="NCBI Taxonomy" id="890399"/>
    <lineage>
        <taxon>Bacteria</taxon>
        <taxon>Pseudomonadati</taxon>
        <taxon>Thermodesulfobacteriota</taxon>
        <taxon>Desulfobacteria</taxon>
        <taxon>Desulfobacterales</taxon>
        <taxon>Desulfobacteraceae</taxon>
        <taxon>Candidatus Magnetoglobus</taxon>
    </lineage>
</organism>
<accession>A0A1V1NV24</accession>
<evidence type="ECO:0000313" key="1">
    <source>
        <dbReference type="EMBL" id="ETR66403.1"/>
    </source>
</evidence>
<sequence>MSRITTILADHNIEGHAMLFWGLLQAEGWTDLLEIKLTLFESLGIPYDSTDRDVWQFAQKNNMILLTANRKMNEKDSLEETIREENTPSSLPVITISTIEKLHQKPYRLKCIYRIIEIILDLDNYLGTGRIFIP</sequence>